<keyword evidence="2" id="KW-0539">Nucleus</keyword>
<sequence>MFSRPSQTGTEITVPAVWGNFRAKVMKNPTSSPCRLQETLNAVIHAVYSTINVTDFRHNAVDAPAQVGNAVEVKKRPNFDRQKVGRRGRNSLVTKFGSDHHLEVVLRVWIIMAEADIQPLVDFILESGNGEAERLTEGATDDLSPARDFPSHVGPVSIPDRPSPRPSYTPVLPEFAGPSNQAYTSDSGHSPLPVVDRPERPQQRPWPLKDPQEALLLRHFVDEVAPFFDCTDRHQHFAIHIPFRARRCETLFNAILAMSARHLNRTKDFDPFVSDHYYQACLEKLIPALDDHGVTMDDDLLAATVILRLLEEFDVPLAGADIRGHSFGTKAFIRGPALMTTTPSLRKAVYWSGLRQEIYNALSLQQAPDIDLSSLHLNAEFNPLGPDAGDCAWANQAIAHCADVLVFCFGDGPRSEAVHAELKAQNQQWSETRPDSFDPYFVGEDMEVGTKFPDIRFGCPWHAIGNQYNHLAHILLLVHDPSLPTIGPLRRRFIQEADDHIRQGVWTVCGVSLSNASVPPAMVVGCMAIHICGDRFTDPHEQDLLIHVLTHTDSVHGWPTHMLQRQLRETWAMR</sequence>
<evidence type="ECO:0000313" key="4">
    <source>
        <dbReference type="EMBL" id="KAJ5143444.1"/>
    </source>
</evidence>
<dbReference type="InterPro" id="IPR021858">
    <property type="entry name" value="Fun_TF"/>
</dbReference>
<comment type="caution">
    <text evidence="4">The sequence shown here is derived from an EMBL/GenBank/DDBJ whole genome shotgun (WGS) entry which is preliminary data.</text>
</comment>
<gene>
    <name evidence="4" type="ORF">N7515_002231</name>
</gene>
<dbReference type="EMBL" id="JAPQKL010000002">
    <property type="protein sequence ID" value="KAJ5143444.1"/>
    <property type="molecule type" value="Genomic_DNA"/>
</dbReference>
<dbReference type="GO" id="GO:0045944">
    <property type="term" value="P:positive regulation of transcription by RNA polymerase II"/>
    <property type="evidence" value="ECO:0007669"/>
    <property type="project" value="TreeGrafter"/>
</dbReference>
<dbReference type="GO" id="GO:0003700">
    <property type="term" value="F:DNA-binding transcription factor activity"/>
    <property type="evidence" value="ECO:0007669"/>
    <property type="project" value="TreeGrafter"/>
</dbReference>
<dbReference type="GeneID" id="81402145"/>
<name>A0A9W9L9H0_9EURO</name>
<proteinExistence type="predicted"/>
<evidence type="ECO:0000256" key="2">
    <source>
        <dbReference type="ARBA" id="ARBA00023242"/>
    </source>
</evidence>
<feature type="region of interest" description="Disordered" evidence="3">
    <location>
        <begin position="134"/>
        <end position="207"/>
    </location>
</feature>
<organism evidence="4 5">
    <name type="scientific">Penicillium bovifimosum</name>
    <dbReference type="NCBI Taxonomy" id="126998"/>
    <lineage>
        <taxon>Eukaryota</taxon>
        <taxon>Fungi</taxon>
        <taxon>Dikarya</taxon>
        <taxon>Ascomycota</taxon>
        <taxon>Pezizomycotina</taxon>
        <taxon>Eurotiomycetes</taxon>
        <taxon>Eurotiomycetidae</taxon>
        <taxon>Eurotiales</taxon>
        <taxon>Aspergillaceae</taxon>
        <taxon>Penicillium</taxon>
    </lineage>
</organism>
<dbReference type="PANTHER" id="PTHR37534">
    <property type="entry name" value="TRANSCRIPTIONAL ACTIVATOR PROTEIN UGA3"/>
    <property type="match status" value="1"/>
</dbReference>
<reference evidence="4" key="1">
    <citation type="submission" date="2022-11" db="EMBL/GenBank/DDBJ databases">
        <authorList>
            <person name="Petersen C."/>
        </authorList>
    </citation>
    <scope>NUCLEOTIDE SEQUENCE</scope>
    <source>
        <strain evidence="4">IBT 22155</strain>
    </source>
</reference>
<dbReference type="PANTHER" id="PTHR37534:SF2">
    <property type="entry name" value="N-ACETYLTRANSFERASE DOMAIN-CONTAINING PROTEIN"/>
    <property type="match status" value="1"/>
</dbReference>
<dbReference type="GO" id="GO:0016787">
    <property type="term" value="F:hydrolase activity"/>
    <property type="evidence" value="ECO:0007669"/>
    <property type="project" value="UniProtKB-KW"/>
</dbReference>
<dbReference type="RefSeq" id="XP_056525088.1">
    <property type="nucleotide sequence ID" value="XM_056662975.1"/>
</dbReference>
<dbReference type="GO" id="GO:0000976">
    <property type="term" value="F:transcription cis-regulatory region binding"/>
    <property type="evidence" value="ECO:0007669"/>
    <property type="project" value="TreeGrafter"/>
</dbReference>
<dbReference type="AlphaFoldDB" id="A0A9W9L9H0"/>
<evidence type="ECO:0000313" key="5">
    <source>
        <dbReference type="Proteomes" id="UP001149079"/>
    </source>
</evidence>
<accession>A0A9W9L9H0</accession>
<keyword evidence="4" id="KW-0378">Hydrolase</keyword>
<evidence type="ECO:0000256" key="1">
    <source>
        <dbReference type="ARBA" id="ARBA00004123"/>
    </source>
</evidence>
<keyword evidence="5" id="KW-1185">Reference proteome</keyword>
<comment type="subcellular location">
    <subcellularLocation>
        <location evidence="1">Nucleus</location>
    </subcellularLocation>
</comment>
<reference evidence="4" key="2">
    <citation type="journal article" date="2023" name="IMA Fungus">
        <title>Comparative genomic study of the Penicillium genus elucidates a diverse pangenome and 15 lateral gene transfer events.</title>
        <authorList>
            <person name="Petersen C."/>
            <person name="Sorensen T."/>
            <person name="Nielsen M.R."/>
            <person name="Sondergaard T.E."/>
            <person name="Sorensen J.L."/>
            <person name="Fitzpatrick D.A."/>
            <person name="Frisvad J.C."/>
            <person name="Nielsen K.L."/>
        </authorList>
    </citation>
    <scope>NUCLEOTIDE SEQUENCE</scope>
    <source>
        <strain evidence="4">IBT 22155</strain>
    </source>
</reference>
<dbReference type="Pfam" id="PF11951">
    <property type="entry name" value="Fungal_trans_2"/>
    <property type="match status" value="1"/>
</dbReference>
<protein>
    <submittedName>
        <fullName evidence="4">Glycoside hydrolase family 71</fullName>
    </submittedName>
</protein>
<dbReference type="OrthoDB" id="4525710at2759"/>
<dbReference type="Proteomes" id="UP001149079">
    <property type="component" value="Unassembled WGS sequence"/>
</dbReference>
<evidence type="ECO:0000256" key="3">
    <source>
        <dbReference type="SAM" id="MobiDB-lite"/>
    </source>
</evidence>
<feature type="compositionally biased region" description="Polar residues" evidence="3">
    <location>
        <begin position="178"/>
        <end position="188"/>
    </location>
</feature>
<dbReference type="GO" id="GO:0005634">
    <property type="term" value="C:nucleus"/>
    <property type="evidence" value="ECO:0007669"/>
    <property type="project" value="UniProtKB-SubCell"/>
</dbReference>